<reference evidence="2 3" key="1">
    <citation type="submission" date="2018-08" db="EMBL/GenBank/DDBJ databases">
        <title>Recombination of ecologically and evolutionarily significant loci maintains genetic cohesion in the Pseudomonas syringae species complex.</title>
        <authorList>
            <person name="Dillon M."/>
            <person name="Thakur S."/>
            <person name="Almeida R.N.D."/>
            <person name="Weir B.S."/>
            <person name="Guttman D.S."/>
        </authorList>
    </citation>
    <scope>NUCLEOTIDE SEQUENCE [LARGE SCALE GENOMIC DNA]</scope>
    <source>
        <strain evidence="2 3">ICMP 4525</strain>
    </source>
</reference>
<organism evidence="2 3">
    <name type="scientific">Pseudomonas amygdali pv. tabaci</name>
    <name type="common">Pseudomonas syringae pv. tabaci</name>
    <dbReference type="NCBI Taxonomy" id="322"/>
    <lineage>
        <taxon>Bacteria</taxon>
        <taxon>Pseudomonadati</taxon>
        <taxon>Pseudomonadota</taxon>
        <taxon>Gammaproteobacteria</taxon>
        <taxon>Pseudomonadales</taxon>
        <taxon>Pseudomonadaceae</taxon>
        <taxon>Pseudomonas</taxon>
        <taxon>Pseudomonas amygdali</taxon>
    </lineage>
</organism>
<dbReference type="PANTHER" id="PTHR22674">
    <property type="entry name" value="NTPASE, KAP FAMILY P-LOOP DOMAIN-CONTAINING 1"/>
    <property type="match status" value="1"/>
</dbReference>
<sequence>MEQRDAALFSATHALDVEFDLPLQPNNALDSDNLSRKDFAEIAASTLRKVSGSGGLVISIEGSWGSGKSSVLAMIQALLTQQSSPTKPIIVHFNPWLVGDKEALLRQFLSSIAKAIEISDKKKATSKVVKAIKNYSKLFDLVKLIPGAEPWVSIAKPIVEATTGAAEAFDFEPPDIETTKELVETELRKFPHPVIVFIDDIDRLFPSEVFEMIRIIKAIGGLPQIGYVLAWDPEYVSKALYNLKVPQPYAYLDKIVQIRLTLPSLSRSSRGKLFDAALQKLDPAALSPHFNGQDNRLAHLYHSGLRDLLEQPRDVVRVFNTLRVIEPLLRGEIVFADILALAALSVKAPKVFELIKNTPQFFVGAYDRDQYSLESTSGLVEKNNAERQAAYESGPTRAVRRVVHFIFPEVAAVEHSTSLGNGVYSQGVIQHPSRLAVALQLGLSDDDTSIKAARKYFQEPHMRVSIASKVPQENCVDFIDMLGEIGSSFTSDQIQDLDTVCLSIARLVDLENFVDSSHKNKQIFTLNLEDLALKAVKGIIMGLNRDLYRFVMELIAKDRTALSCAAELIRLNYTSTNRPLSDELKLEPDNKKDILETFKQNVITAAKTGYLLKINRAGQLLWTLSRVAPELCPIVYELLEELDSSLDTFALCFLGGGWDSVKGDYYSIPRDIHVLTAYCSLNNFKKHAANRLTDATLQYPIRAAWQSVVEEKMLYGIDGSDSGKDY</sequence>
<evidence type="ECO:0000259" key="1">
    <source>
        <dbReference type="Pfam" id="PF07693"/>
    </source>
</evidence>
<dbReference type="Proteomes" id="UP000271531">
    <property type="component" value="Unassembled WGS sequence"/>
</dbReference>
<accession>A0A3M6FQQ0</accession>
<proteinExistence type="predicted"/>
<gene>
    <name evidence="2" type="ORF">ALP03_200214</name>
</gene>
<dbReference type="AlphaFoldDB" id="A0A3M6FQQ0"/>
<dbReference type="InterPro" id="IPR027417">
    <property type="entry name" value="P-loop_NTPase"/>
</dbReference>
<dbReference type="PANTHER" id="PTHR22674:SF6">
    <property type="entry name" value="NTPASE KAP FAMILY P-LOOP DOMAIN-CONTAINING PROTEIN 1"/>
    <property type="match status" value="1"/>
</dbReference>
<protein>
    <recommendedName>
        <fullName evidence="1">KAP NTPase domain-containing protein</fullName>
    </recommendedName>
</protein>
<dbReference type="SUPFAM" id="SSF52540">
    <property type="entry name" value="P-loop containing nucleoside triphosphate hydrolases"/>
    <property type="match status" value="1"/>
</dbReference>
<dbReference type="InterPro" id="IPR011646">
    <property type="entry name" value="KAP_P-loop"/>
</dbReference>
<name>A0A3M6FQQ0_PSEAJ</name>
<dbReference type="EMBL" id="RBVA01001034">
    <property type="protein sequence ID" value="RMV82910.1"/>
    <property type="molecule type" value="Genomic_DNA"/>
</dbReference>
<feature type="domain" description="KAP NTPase" evidence="1">
    <location>
        <begin position="37"/>
        <end position="328"/>
    </location>
</feature>
<dbReference type="Pfam" id="PF07693">
    <property type="entry name" value="KAP_NTPase"/>
    <property type="match status" value="1"/>
</dbReference>
<evidence type="ECO:0000313" key="2">
    <source>
        <dbReference type="EMBL" id="RMV82910.1"/>
    </source>
</evidence>
<evidence type="ECO:0000313" key="3">
    <source>
        <dbReference type="Proteomes" id="UP000271531"/>
    </source>
</evidence>
<dbReference type="Gene3D" id="3.40.50.300">
    <property type="entry name" value="P-loop containing nucleotide triphosphate hydrolases"/>
    <property type="match status" value="1"/>
</dbReference>
<comment type="caution">
    <text evidence="2">The sequence shown here is derived from an EMBL/GenBank/DDBJ whole genome shotgun (WGS) entry which is preliminary data.</text>
</comment>
<dbReference type="InterPro" id="IPR052754">
    <property type="entry name" value="NTPase_KAP_P-loop"/>
</dbReference>